<dbReference type="Proteomes" id="UP000800036">
    <property type="component" value="Unassembled WGS sequence"/>
</dbReference>
<organism evidence="2 3">
    <name type="scientific">Bimuria novae-zelandiae CBS 107.79</name>
    <dbReference type="NCBI Taxonomy" id="1447943"/>
    <lineage>
        <taxon>Eukaryota</taxon>
        <taxon>Fungi</taxon>
        <taxon>Dikarya</taxon>
        <taxon>Ascomycota</taxon>
        <taxon>Pezizomycotina</taxon>
        <taxon>Dothideomycetes</taxon>
        <taxon>Pleosporomycetidae</taxon>
        <taxon>Pleosporales</taxon>
        <taxon>Massarineae</taxon>
        <taxon>Didymosphaeriaceae</taxon>
        <taxon>Bimuria</taxon>
    </lineage>
</organism>
<name>A0A6A5VUW8_9PLEO</name>
<keyword evidence="3" id="KW-1185">Reference proteome</keyword>
<proteinExistence type="predicted"/>
<evidence type="ECO:0000256" key="1">
    <source>
        <dbReference type="SAM" id="MobiDB-lite"/>
    </source>
</evidence>
<dbReference type="EMBL" id="ML976656">
    <property type="protein sequence ID" value="KAF1980379.1"/>
    <property type="molecule type" value="Genomic_DNA"/>
</dbReference>
<evidence type="ECO:0000313" key="3">
    <source>
        <dbReference type="Proteomes" id="UP000800036"/>
    </source>
</evidence>
<feature type="compositionally biased region" description="Polar residues" evidence="1">
    <location>
        <begin position="44"/>
        <end position="55"/>
    </location>
</feature>
<dbReference type="AlphaFoldDB" id="A0A6A5VUW8"/>
<accession>A0A6A5VUW8</accession>
<sequence length="213" mass="23373">MRSKAAGILPTLYHLSKLAGMPLILDMTSKLQTRHSHASRMANRPSTLHPTSQLPTKLAPYLSGQPAQPPPPEDKQRTHVGKSIGRRPTLSQQRSCPAPISVASVRRSGRLREAVSSYAEVPFGSYDLNRSVTVDDFIRARANTSDPTCLLRLNDGRNGEETTISKRVLDDFTDLDVGPDSILFFKPMTSSAAWVFANSCYNQCSETKGNCAK</sequence>
<feature type="region of interest" description="Disordered" evidence="1">
    <location>
        <begin position="35"/>
        <end position="101"/>
    </location>
</feature>
<reference evidence="2" key="1">
    <citation type="journal article" date="2020" name="Stud. Mycol.">
        <title>101 Dothideomycetes genomes: a test case for predicting lifestyles and emergence of pathogens.</title>
        <authorList>
            <person name="Haridas S."/>
            <person name="Albert R."/>
            <person name="Binder M."/>
            <person name="Bloem J."/>
            <person name="Labutti K."/>
            <person name="Salamov A."/>
            <person name="Andreopoulos B."/>
            <person name="Baker S."/>
            <person name="Barry K."/>
            <person name="Bills G."/>
            <person name="Bluhm B."/>
            <person name="Cannon C."/>
            <person name="Castanera R."/>
            <person name="Culley D."/>
            <person name="Daum C."/>
            <person name="Ezra D."/>
            <person name="Gonzalez J."/>
            <person name="Henrissat B."/>
            <person name="Kuo A."/>
            <person name="Liang C."/>
            <person name="Lipzen A."/>
            <person name="Lutzoni F."/>
            <person name="Magnuson J."/>
            <person name="Mondo S."/>
            <person name="Nolan M."/>
            <person name="Ohm R."/>
            <person name="Pangilinan J."/>
            <person name="Park H.-J."/>
            <person name="Ramirez L."/>
            <person name="Alfaro M."/>
            <person name="Sun H."/>
            <person name="Tritt A."/>
            <person name="Yoshinaga Y."/>
            <person name="Zwiers L.-H."/>
            <person name="Turgeon B."/>
            <person name="Goodwin S."/>
            <person name="Spatafora J."/>
            <person name="Crous P."/>
            <person name="Grigoriev I."/>
        </authorList>
    </citation>
    <scope>NUCLEOTIDE SEQUENCE</scope>
    <source>
        <strain evidence="2">CBS 107.79</strain>
    </source>
</reference>
<gene>
    <name evidence="2" type="ORF">BU23DRAFT_625679</name>
</gene>
<evidence type="ECO:0000313" key="2">
    <source>
        <dbReference type="EMBL" id="KAF1980379.1"/>
    </source>
</evidence>
<protein>
    <submittedName>
        <fullName evidence="2">Uncharacterized protein</fullName>
    </submittedName>
</protein>